<evidence type="ECO:0000259" key="2">
    <source>
        <dbReference type="Pfam" id="PF00892"/>
    </source>
</evidence>
<feature type="transmembrane region" description="Helical" evidence="1">
    <location>
        <begin position="150"/>
        <end position="172"/>
    </location>
</feature>
<feature type="transmembrane region" description="Helical" evidence="1">
    <location>
        <begin position="249"/>
        <end position="267"/>
    </location>
</feature>
<keyword evidence="1" id="KW-0812">Transmembrane</keyword>
<dbReference type="PANTHER" id="PTHR22911:SF137">
    <property type="entry name" value="SOLUTE CARRIER FAMILY 35 MEMBER G2-RELATED"/>
    <property type="match status" value="1"/>
</dbReference>
<dbReference type="InterPro" id="IPR000620">
    <property type="entry name" value="EamA_dom"/>
</dbReference>
<feature type="transmembrane region" description="Helical" evidence="1">
    <location>
        <begin position="120"/>
        <end position="138"/>
    </location>
</feature>
<evidence type="ECO:0000256" key="1">
    <source>
        <dbReference type="SAM" id="Phobius"/>
    </source>
</evidence>
<dbReference type="Pfam" id="PF00892">
    <property type="entry name" value="EamA"/>
    <property type="match status" value="2"/>
</dbReference>
<evidence type="ECO:0000313" key="4">
    <source>
        <dbReference type="Proteomes" id="UP000030700"/>
    </source>
</evidence>
<feature type="transmembrane region" description="Helical" evidence="1">
    <location>
        <begin position="38"/>
        <end position="58"/>
    </location>
</feature>
<organism evidence="3">
    <name type="scientific">Candidatus Moduliflexus flocculans</name>
    <dbReference type="NCBI Taxonomy" id="1499966"/>
    <lineage>
        <taxon>Bacteria</taxon>
        <taxon>Candidatus Moduliflexota</taxon>
        <taxon>Candidatus Moduliflexia</taxon>
        <taxon>Candidatus Moduliflexales</taxon>
        <taxon>Candidatus Moduliflexaceae</taxon>
    </lineage>
</organism>
<dbReference type="STRING" id="1499966.U14_01529"/>
<keyword evidence="1" id="KW-1133">Transmembrane helix</keyword>
<dbReference type="InterPro" id="IPR037185">
    <property type="entry name" value="EmrE-like"/>
</dbReference>
<dbReference type="EMBL" id="DF820456">
    <property type="protein sequence ID" value="GAK50301.1"/>
    <property type="molecule type" value="Genomic_DNA"/>
</dbReference>
<feature type="transmembrane region" description="Helical" evidence="1">
    <location>
        <begin position="221"/>
        <end position="243"/>
    </location>
</feature>
<accession>A0A0S6VSA9</accession>
<feature type="transmembrane region" description="Helical" evidence="1">
    <location>
        <begin position="279"/>
        <end position="296"/>
    </location>
</feature>
<evidence type="ECO:0000313" key="3">
    <source>
        <dbReference type="EMBL" id="GAK50301.1"/>
    </source>
</evidence>
<dbReference type="HOGENOM" id="CLU_058789_0_0_0"/>
<dbReference type="PANTHER" id="PTHR22911">
    <property type="entry name" value="ACYL-MALONYL CONDENSING ENZYME-RELATED"/>
    <property type="match status" value="1"/>
</dbReference>
<dbReference type="Proteomes" id="UP000030700">
    <property type="component" value="Unassembled WGS sequence"/>
</dbReference>
<dbReference type="GO" id="GO:0016020">
    <property type="term" value="C:membrane"/>
    <property type="evidence" value="ECO:0007669"/>
    <property type="project" value="InterPro"/>
</dbReference>
<reference evidence="3" key="1">
    <citation type="journal article" date="2015" name="PeerJ">
        <title>First genomic representation of candidate bacterial phylum KSB3 points to enhanced environmental sensing as a trigger of wastewater bulking.</title>
        <authorList>
            <person name="Sekiguchi Y."/>
            <person name="Ohashi A."/>
            <person name="Parks D.H."/>
            <person name="Yamauchi T."/>
            <person name="Tyson G.W."/>
            <person name="Hugenholtz P."/>
        </authorList>
    </citation>
    <scope>NUCLEOTIDE SEQUENCE [LARGE SCALE GENOMIC DNA]</scope>
</reference>
<dbReference type="AlphaFoldDB" id="A0A0S6VSA9"/>
<feature type="transmembrane region" description="Helical" evidence="1">
    <location>
        <begin position="6"/>
        <end position="26"/>
    </location>
</feature>
<feature type="domain" description="EamA" evidence="2">
    <location>
        <begin position="153"/>
        <end position="294"/>
    </location>
</feature>
<dbReference type="SUPFAM" id="SSF103481">
    <property type="entry name" value="Multidrug resistance efflux transporter EmrE"/>
    <property type="match status" value="2"/>
</dbReference>
<name>A0A0S6VSA9_9BACT</name>
<gene>
    <name evidence="3" type="ORF">U14_01529</name>
</gene>
<feature type="transmembrane region" description="Helical" evidence="1">
    <location>
        <begin position="64"/>
        <end position="84"/>
    </location>
</feature>
<dbReference type="Gene3D" id="1.10.3730.20">
    <property type="match status" value="1"/>
</dbReference>
<proteinExistence type="predicted"/>
<keyword evidence="1" id="KW-0472">Membrane</keyword>
<feature type="domain" description="EamA" evidence="2">
    <location>
        <begin position="4"/>
        <end position="137"/>
    </location>
</feature>
<feature type="transmembrane region" description="Helical" evidence="1">
    <location>
        <begin position="96"/>
        <end position="114"/>
    </location>
</feature>
<keyword evidence="4" id="KW-1185">Reference proteome</keyword>
<protein>
    <submittedName>
        <fullName evidence="3">Putative permease, DMT super family</fullName>
    </submittedName>
</protein>
<feature type="transmembrane region" description="Helical" evidence="1">
    <location>
        <begin position="184"/>
        <end position="205"/>
    </location>
</feature>
<sequence length="297" mass="32217">MIFLGEISALTAAAIWAASSMMITHVSQKIGSLQTNMARMLVALCFFVAAILLFRLPMQLSSVQLFYFVLSSLIGIVLGDTFLFKAFQRIGARISMLIMAFSPAISALLAWLFLDETLSPLGILGIFVTLGGIALVVLERREQTAQTPHLSRSGLMYAALGALGQGVGVIFVKLAFAEGTVNGFVASFLRILVAAIFLLPMFFVMKQVRNPLPQILQDKRLMFVIVFSSFLGAFLGITLSLIAIKYTEVGIASTLMATSPMLMLPLVRIAYNERLSWKAIAGACVAVLGVAMLFLFD</sequence>